<dbReference type="AlphaFoldDB" id="X7ZVK0"/>
<proteinExistence type="predicted"/>
<reference evidence="1" key="1">
    <citation type="submission" date="2014-01" db="EMBL/GenBank/DDBJ databases">
        <authorList>
            <person name="Brown-Elliot B."/>
            <person name="Wallace R."/>
            <person name="Lenaerts A."/>
            <person name="Ordway D."/>
            <person name="DeGroote M.A."/>
            <person name="Parker T."/>
            <person name="Sizemore C."/>
            <person name="Tallon L.J."/>
            <person name="Sadzewicz L.K."/>
            <person name="Sengamalay N."/>
            <person name="Fraser C.M."/>
            <person name="Hine E."/>
            <person name="Shefchek K.A."/>
            <person name="Das S.P."/>
            <person name="Tettelin H."/>
        </authorList>
    </citation>
    <scope>NUCLEOTIDE SEQUENCE [LARGE SCALE GENOMIC DNA]</scope>
    <source>
        <strain evidence="1">4042</strain>
    </source>
</reference>
<name>X7ZVK0_MYCXE</name>
<dbReference type="Gene3D" id="1.20.140.10">
    <property type="entry name" value="Butyryl-CoA Dehydrogenase, subunit A, domain 3"/>
    <property type="match status" value="1"/>
</dbReference>
<dbReference type="SUPFAM" id="SSF47203">
    <property type="entry name" value="Acyl-CoA dehydrogenase C-terminal domain-like"/>
    <property type="match status" value="1"/>
</dbReference>
<evidence type="ECO:0008006" key="2">
    <source>
        <dbReference type="Google" id="ProtNLM"/>
    </source>
</evidence>
<dbReference type="InterPro" id="IPR036250">
    <property type="entry name" value="AcylCo_DH-like_C"/>
</dbReference>
<gene>
    <name evidence="1" type="ORF">I553_5160</name>
</gene>
<sequence>MTSRACLQVCGAIGLTSEHRLGGHVKRVRVLDALYGDWRTSTQEIGMTLLQRETIPAGARI</sequence>
<accession>X7ZVK0</accession>
<comment type="caution">
    <text evidence="1">The sequence shown here is derived from an EMBL/GenBank/DDBJ whole genome shotgun (WGS) entry which is preliminary data.</text>
</comment>
<protein>
    <recommendedName>
        <fullName evidence="2">Acyl-CoA dehydrogenase, C-terminal domain protein</fullName>
    </recommendedName>
</protein>
<dbReference type="EMBL" id="JAOB01000069">
    <property type="protein sequence ID" value="EUA23061.1"/>
    <property type="molecule type" value="Genomic_DNA"/>
</dbReference>
<dbReference type="GO" id="GO:0016627">
    <property type="term" value="F:oxidoreductase activity, acting on the CH-CH group of donors"/>
    <property type="evidence" value="ECO:0007669"/>
    <property type="project" value="InterPro"/>
</dbReference>
<dbReference type="PATRIC" id="fig|1299334.3.peg.7119"/>
<organism evidence="1">
    <name type="scientific">Mycobacterium xenopi 4042</name>
    <dbReference type="NCBI Taxonomy" id="1299334"/>
    <lineage>
        <taxon>Bacteria</taxon>
        <taxon>Bacillati</taxon>
        <taxon>Actinomycetota</taxon>
        <taxon>Actinomycetes</taxon>
        <taxon>Mycobacteriales</taxon>
        <taxon>Mycobacteriaceae</taxon>
        <taxon>Mycobacterium</taxon>
    </lineage>
</organism>
<evidence type="ECO:0000313" key="1">
    <source>
        <dbReference type="EMBL" id="EUA23061.1"/>
    </source>
</evidence>